<proteinExistence type="predicted"/>
<dbReference type="AlphaFoldDB" id="A0AAV1R9G1"/>
<gene>
    <name evidence="2" type="ORF">DCAF_LOCUS7786</name>
</gene>
<dbReference type="Proteomes" id="UP001314170">
    <property type="component" value="Unassembled WGS sequence"/>
</dbReference>
<protein>
    <submittedName>
        <fullName evidence="2">Uncharacterized protein</fullName>
    </submittedName>
</protein>
<reference evidence="2 3" key="1">
    <citation type="submission" date="2024-01" db="EMBL/GenBank/DDBJ databases">
        <authorList>
            <person name="Waweru B."/>
        </authorList>
    </citation>
    <scope>NUCLEOTIDE SEQUENCE [LARGE SCALE GENOMIC DNA]</scope>
</reference>
<keyword evidence="3" id="KW-1185">Reference proteome</keyword>
<name>A0AAV1R9G1_9ROSI</name>
<organism evidence="2 3">
    <name type="scientific">Dovyalis caffra</name>
    <dbReference type="NCBI Taxonomy" id="77055"/>
    <lineage>
        <taxon>Eukaryota</taxon>
        <taxon>Viridiplantae</taxon>
        <taxon>Streptophyta</taxon>
        <taxon>Embryophyta</taxon>
        <taxon>Tracheophyta</taxon>
        <taxon>Spermatophyta</taxon>
        <taxon>Magnoliopsida</taxon>
        <taxon>eudicotyledons</taxon>
        <taxon>Gunneridae</taxon>
        <taxon>Pentapetalae</taxon>
        <taxon>rosids</taxon>
        <taxon>fabids</taxon>
        <taxon>Malpighiales</taxon>
        <taxon>Salicaceae</taxon>
        <taxon>Flacourtieae</taxon>
        <taxon>Dovyalis</taxon>
    </lineage>
</organism>
<accession>A0AAV1R9G1</accession>
<evidence type="ECO:0000313" key="3">
    <source>
        <dbReference type="Proteomes" id="UP001314170"/>
    </source>
</evidence>
<dbReference type="EMBL" id="CAWUPB010000913">
    <property type="protein sequence ID" value="CAK7330127.1"/>
    <property type="molecule type" value="Genomic_DNA"/>
</dbReference>
<evidence type="ECO:0000256" key="1">
    <source>
        <dbReference type="SAM" id="MobiDB-lite"/>
    </source>
</evidence>
<feature type="region of interest" description="Disordered" evidence="1">
    <location>
        <begin position="1"/>
        <end position="21"/>
    </location>
</feature>
<feature type="compositionally biased region" description="Polar residues" evidence="1">
    <location>
        <begin position="1"/>
        <end position="12"/>
    </location>
</feature>
<evidence type="ECO:0000313" key="2">
    <source>
        <dbReference type="EMBL" id="CAK7330127.1"/>
    </source>
</evidence>
<comment type="caution">
    <text evidence="2">The sequence shown here is derived from an EMBL/GenBank/DDBJ whole genome shotgun (WGS) entry which is preliminary data.</text>
</comment>
<sequence length="58" mass="6563">MLNVSISTTNGPSRAASLNDGFPWPRYTLYTAFWATHTDPELSGHRDQRCQQQKSILP</sequence>